<dbReference type="Proteomes" id="UP000250140">
    <property type="component" value="Unassembled WGS sequence"/>
</dbReference>
<reference evidence="1 2" key="1">
    <citation type="journal article" date="2016" name="Nat. Commun.">
        <title>Ectomycorrhizal ecology is imprinted in the genome of the dominant symbiotic fungus Cenococcum geophilum.</title>
        <authorList>
            <consortium name="DOE Joint Genome Institute"/>
            <person name="Peter M."/>
            <person name="Kohler A."/>
            <person name="Ohm R.A."/>
            <person name="Kuo A."/>
            <person name="Krutzmann J."/>
            <person name="Morin E."/>
            <person name="Arend M."/>
            <person name="Barry K.W."/>
            <person name="Binder M."/>
            <person name="Choi C."/>
            <person name="Clum A."/>
            <person name="Copeland A."/>
            <person name="Grisel N."/>
            <person name="Haridas S."/>
            <person name="Kipfer T."/>
            <person name="LaButti K."/>
            <person name="Lindquist E."/>
            <person name="Lipzen A."/>
            <person name="Maire R."/>
            <person name="Meier B."/>
            <person name="Mihaltcheva S."/>
            <person name="Molinier V."/>
            <person name="Murat C."/>
            <person name="Poggeler S."/>
            <person name="Quandt C.A."/>
            <person name="Sperisen C."/>
            <person name="Tritt A."/>
            <person name="Tisserant E."/>
            <person name="Crous P.W."/>
            <person name="Henrissat B."/>
            <person name="Nehls U."/>
            <person name="Egli S."/>
            <person name="Spatafora J.W."/>
            <person name="Grigoriev I.V."/>
            <person name="Martin F.M."/>
        </authorList>
    </citation>
    <scope>NUCLEOTIDE SEQUENCE [LARGE SCALE GENOMIC DNA]</scope>
    <source>
        <strain evidence="1 2">CBS 207.34</strain>
    </source>
</reference>
<dbReference type="OrthoDB" id="1658288at2759"/>
<accession>A0A8E2FAB9</accession>
<dbReference type="Gene3D" id="3.40.50.1580">
    <property type="entry name" value="Nucleoside phosphorylase domain"/>
    <property type="match status" value="1"/>
</dbReference>
<dbReference type="AlphaFoldDB" id="A0A8E2FAB9"/>
<evidence type="ECO:0000313" key="2">
    <source>
        <dbReference type="Proteomes" id="UP000250140"/>
    </source>
</evidence>
<name>A0A8E2FAB9_9PEZI</name>
<proteinExistence type="predicted"/>
<dbReference type="InterPro" id="IPR035994">
    <property type="entry name" value="Nucleoside_phosphorylase_sf"/>
</dbReference>
<feature type="non-terminal residue" evidence="1">
    <location>
        <position position="64"/>
    </location>
</feature>
<protein>
    <submittedName>
        <fullName evidence="1">Uncharacterized protein</fullName>
    </submittedName>
</protein>
<keyword evidence="2" id="KW-1185">Reference proteome</keyword>
<dbReference type="GO" id="GO:0003824">
    <property type="term" value="F:catalytic activity"/>
    <property type="evidence" value="ECO:0007669"/>
    <property type="project" value="InterPro"/>
</dbReference>
<organism evidence="1 2">
    <name type="scientific">Glonium stellatum</name>
    <dbReference type="NCBI Taxonomy" id="574774"/>
    <lineage>
        <taxon>Eukaryota</taxon>
        <taxon>Fungi</taxon>
        <taxon>Dikarya</taxon>
        <taxon>Ascomycota</taxon>
        <taxon>Pezizomycotina</taxon>
        <taxon>Dothideomycetes</taxon>
        <taxon>Pleosporomycetidae</taxon>
        <taxon>Gloniales</taxon>
        <taxon>Gloniaceae</taxon>
        <taxon>Glonium</taxon>
    </lineage>
</organism>
<evidence type="ECO:0000313" key="1">
    <source>
        <dbReference type="EMBL" id="OCL13492.1"/>
    </source>
</evidence>
<gene>
    <name evidence="1" type="ORF">AOQ84DRAFT_263031</name>
</gene>
<sequence>YHVALVRMSGMGKIHGAMMAAHLHFGFEEIRITLVVGVCGWVSFLRNEEEVVLGDIIISTGVMR</sequence>
<dbReference type="SUPFAM" id="SSF53167">
    <property type="entry name" value="Purine and uridine phosphorylases"/>
    <property type="match status" value="1"/>
</dbReference>
<dbReference type="EMBL" id="KV748713">
    <property type="protein sequence ID" value="OCL13492.1"/>
    <property type="molecule type" value="Genomic_DNA"/>
</dbReference>
<feature type="non-terminal residue" evidence="1">
    <location>
        <position position="1"/>
    </location>
</feature>
<dbReference type="GO" id="GO:0009116">
    <property type="term" value="P:nucleoside metabolic process"/>
    <property type="evidence" value="ECO:0007669"/>
    <property type="project" value="InterPro"/>
</dbReference>